<dbReference type="Pfam" id="PF02666">
    <property type="entry name" value="PS_Dcarbxylase"/>
    <property type="match status" value="1"/>
</dbReference>
<comment type="caution">
    <text evidence="4">The sequence shown here is derived from an EMBL/GenBank/DDBJ whole genome shotgun (WGS) entry which is preliminary data.</text>
</comment>
<gene>
    <name evidence="4" type="ORF">B9Z19DRAFT_1129421</name>
</gene>
<dbReference type="OrthoDB" id="5973539at2759"/>
<organism evidence="4 5">
    <name type="scientific">Tuber borchii</name>
    <name type="common">White truffle</name>
    <dbReference type="NCBI Taxonomy" id="42251"/>
    <lineage>
        <taxon>Eukaryota</taxon>
        <taxon>Fungi</taxon>
        <taxon>Dikarya</taxon>
        <taxon>Ascomycota</taxon>
        <taxon>Pezizomycotina</taxon>
        <taxon>Pezizomycetes</taxon>
        <taxon>Pezizales</taxon>
        <taxon>Tuberaceae</taxon>
        <taxon>Tuber</taxon>
    </lineage>
</organism>
<keyword evidence="1" id="KW-0210">Decarboxylase</keyword>
<evidence type="ECO:0000259" key="3">
    <source>
        <dbReference type="Pfam" id="PF12588"/>
    </source>
</evidence>
<name>A0A2T6ZMF1_TUBBO</name>
<dbReference type="PANTHER" id="PTHR10067:SF9">
    <property type="entry name" value="PHOSPHATIDYLSERINE DECARBOXYLASE FAMILY PROTEIN (AFU_ORTHOLOGUE AFUA_7G01730)"/>
    <property type="match status" value="1"/>
</dbReference>
<evidence type="ECO:0000313" key="5">
    <source>
        <dbReference type="Proteomes" id="UP000244722"/>
    </source>
</evidence>
<dbReference type="InterPro" id="IPR003817">
    <property type="entry name" value="PS_Dcarbxylase"/>
</dbReference>
<dbReference type="STRING" id="42251.A0A2T6ZMF1"/>
<dbReference type="PANTHER" id="PTHR10067">
    <property type="entry name" value="PHOSPHATIDYLSERINE DECARBOXYLASE"/>
    <property type="match status" value="1"/>
</dbReference>
<dbReference type="GO" id="GO:0006646">
    <property type="term" value="P:phosphatidylethanolamine biosynthetic process"/>
    <property type="evidence" value="ECO:0007669"/>
    <property type="project" value="TreeGrafter"/>
</dbReference>
<dbReference type="EMBL" id="NESQ01000180">
    <property type="protein sequence ID" value="PUU76669.1"/>
    <property type="molecule type" value="Genomic_DNA"/>
</dbReference>
<dbReference type="GO" id="GO:0005739">
    <property type="term" value="C:mitochondrion"/>
    <property type="evidence" value="ECO:0007669"/>
    <property type="project" value="TreeGrafter"/>
</dbReference>
<keyword evidence="2" id="KW-0456">Lyase</keyword>
<dbReference type="GO" id="GO:0004609">
    <property type="term" value="F:phosphatidylserine decarboxylase activity"/>
    <property type="evidence" value="ECO:0007669"/>
    <property type="project" value="InterPro"/>
</dbReference>
<feature type="domain" description="L-tryptophan decarboxylase PsiD-like" evidence="3">
    <location>
        <begin position="21"/>
        <end position="155"/>
    </location>
</feature>
<reference evidence="4 5" key="1">
    <citation type="submission" date="2017-04" db="EMBL/GenBank/DDBJ databases">
        <title>Draft genome sequence of Tuber borchii Vittad., a whitish edible truffle.</title>
        <authorList>
            <consortium name="DOE Joint Genome Institute"/>
            <person name="Murat C."/>
            <person name="Kuo A."/>
            <person name="Barry K.W."/>
            <person name="Clum A."/>
            <person name="Dockter R.B."/>
            <person name="Fauchery L."/>
            <person name="Iotti M."/>
            <person name="Kohler A."/>
            <person name="Labutti K."/>
            <person name="Lindquist E.A."/>
            <person name="Lipzen A."/>
            <person name="Ohm R.A."/>
            <person name="Wang M."/>
            <person name="Grigoriev I.V."/>
            <person name="Zambonelli A."/>
            <person name="Martin F.M."/>
        </authorList>
    </citation>
    <scope>NUCLEOTIDE SEQUENCE [LARGE SCALE GENOMIC DNA]</scope>
    <source>
        <strain evidence="4 5">Tbo3840</strain>
    </source>
</reference>
<keyword evidence="5" id="KW-1185">Reference proteome</keyword>
<dbReference type="AlphaFoldDB" id="A0A2T6ZMF1"/>
<dbReference type="InterPro" id="IPR022237">
    <property type="entry name" value="PsiD-like"/>
</dbReference>
<proteinExistence type="predicted"/>
<accession>A0A2T6ZMF1</accession>
<evidence type="ECO:0000256" key="2">
    <source>
        <dbReference type="ARBA" id="ARBA00023239"/>
    </source>
</evidence>
<protein>
    <submittedName>
        <fullName evidence="4">Phophatidylserine decarboxylase-domain-containing protein</fullName>
    </submittedName>
</protein>
<sequence length="407" mass="45857">MWPNNLLESIESKESAEEFRPVIQEFKDLIENDPTIYMFFHQMFSQIPNEPQFDRDPNGNLQVRDHLTMLRCFNEIMTSAPEYQEGLILAGCPFNAILNWPMGTPSGISAFLNEKVNAQVGKMLKEWAKFLGSPESRYVLTNSPEGGWFGPAALTQKQMNNFDKIFICQPSEPYHGFKSWDNFFTRELRDGARPIEAPDDDRFIINACESAPYSLRKNVQERDLFWIKGEPYSIKHMLAGDSFTPLFVKGTVYQAFLDILSYHRWHSPVSGRLVKAYIQPGAYFSQSVTAGFDEAAPNGSQAYLTEVATRAILFIEADNPDIGLVCFMAVGMAEVSSCDIRVPIGQHVKKGEQLGMFHFGGSTHCLIFRKGVDPIFDLPCEPGSDASIIPVNRAIAYVPPRKINAKL</sequence>
<dbReference type="Pfam" id="PF12588">
    <property type="entry name" value="PSDC"/>
    <property type="match status" value="1"/>
</dbReference>
<dbReference type="Proteomes" id="UP000244722">
    <property type="component" value="Unassembled WGS sequence"/>
</dbReference>
<evidence type="ECO:0000256" key="1">
    <source>
        <dbReference type="ARBA" id="ARBA00022793"/>
    </source>
</evidence>
<evidence type="ECO:0000313" key="4">
    <source>
        <dbReference type="EMBL" id="PUU76669.1"/>
    </source>
</evidence>